<dbReference type="Proteomes" id="UP000004038">
    <property type="component" value="Unassembled WGS sequence"/>
</dbReference>
<name>H0G838_RHIML</name>
<proteinExistence type="predicted"/>
<protein>
    <submittedName>
        <fullName evidence="2">Uncharacterized protein</fullName>
    </submittedName>
</protein>
<dbReference type="RefSeq" id="WP_003534821.1">
    <property type="nucleotide sequence ID" value="NZ_AGVV01000084.1"/>
</dbReference>
<organism evidence="2 3">
    <name type="scientific">Sinorhizobium meliloti CCNWSX0020</name>
    <dbReference type="NCBI Taxonomy" id="1107881"/>
    <lineage>
        <taxon>Bacteria</taxon>
        <taxon>Pseudomonadati</taxon>
        <taxon>Pseudomonadota</taxon>
        <taxon>Alphaproteobacteria</taxon>
        <taxon>Hyphomicrobiales</taxon>
        <taxon>Rhizobiaceae</taxon>
        <taxon>Sinorhizobium/Ensifer group</taxon>
        <taxon>Sinorhizobium</taxon>
    </lineage>
</organism>
<evidence type="ECO:0000256" key="1">
    <source>
        <dbReference type="SAM" id="MobiDB-lite"/>
    </source>
</evidence>
<sequence length="86" mass="9668">MSAEKIRKLIEDLQRDIGAHLPPASGISEHQLPQQLSSSLDRQQGKEALRPDQQDGRPDDDDPAGDDDISPEPTKWWTEPEFFGTM</sequence>
<evidence type="ECO:0000313" key="3">
    <source>
        <dbReference type="Proteomes" id="UP000004038"/>
    </source>
</evidence>
<feature type="compositionally biased region" description="Basic and acidic residues" evidence="1">
    <location>
        <begin position="43"/>
        <end position="57"/>
    </location>
</feature>
<dbReference type="EMBL" id="AGVV01000084">
    <property type="protein sequence ID" value="EHK74555.1"/>
    <property type="molecule type" value="Genomic_DNA"/>
</dbReference>
<dbReference type="AlphaFoldDB" id="H0G838"/>
<accession>H0G838</accession>
<feature type="region of interest" description="Disordered" evidence="1">
    <location>
        <begin position="17"/>
        <end position="86"/>
    </location>
</feature>
<gene>
    <name evidence="2" type="ORF">SM0020_28365</name>
</gene>
<reference evidence="2 3" key="1">
    <citation type="journal article" date="2012" name="J. Bacteriol.">
        <title>Draft Genome Sequence of Sinorhizobium meliloti CCNWSX0020, a Nitrogen-Fixing Symbiont with Copper Tolerance Capability Isolated from Lead-Zinc Mine Tailings.</title>
        <authorList>
            <person name="Li Z."/>
            <person name="Ma Z."/>
            <person name="Hao X."/>
            <person name="Wei G."/>
        </authorList>
    </citation>
    <scope>NUCLEOTIDE SEQUENCE [LARGE SCALE GENOMIC DNA]</scope>
    <source>
        <strain evidence="2 3">CCNWSX0020</strain>
    </source>
</reference>
<feature type="compositionally biased region" description="Polar residues" evidence="1">
    <location>
        <begin position="31"/>
        <end position="42"/>
    </location>
</feature>
<evidence type="ECO:0000313" key="2">
    <source>
        <dbReference type="EMBL" id="EHK74555.1"/>
    </source>
</evidence>
<dbReference type="PATRIC" id="fig|1107881.3.peg.5748"/>
<feature type="compositionally biased region" description="Acidic residues" evidence="1">
    <location>
        <begin position="58"/>
        <end position="70"/>
    </location>
</feature>